<evidence type="ECO:0000313" key="1">
    <source>
        <dbReference type="EMBL" id="GGB17536.1"/>
    </source>
</evidence>
<accession>A0A916WPI8</accession>
<reference evidence="1" key="1">
    <citation type="journal article" date="2014" name="Int. J. Syst. Evol. Microbiol.">
        <title>Complete genome sequence of Corynebacterium casei LMG S-19264T (=DSM 44701T), isolated from a smear-ripened cheese.</title>
        <authorList>
            <consortium name="US DOE Joint Genome Institute (JGI-PGF)"/>
            <person name="Walter F."/>
            <person name="Albersmeier A."/>
            <person name="Kalinowski J."/>
            <person name="Ruckert C."/>
        </authorList>
    </citation>
    <scope>NUCLEOTIDE SEQUENCE</scope>
    <source>
        <strain evidence="1">CGMCC 1.15085</strain>
    </source>
</reference>
<name>A0A916WPI8_9MICO</name>
<sequence length="119" mass="12636">MTFNQVEGPRSSYDETSGPLGGGRMSVLVHLCRSCGHQQTWHSGGNGGYTSCRCCRADECDPAPEPGLLQTLSFPGWQLEPLLAPGTVRNSGSMHATECCVCAACVVAYERLVKTAQSA</sequence>
<dbReference type="Proteomes" id="UP000636793">
    <property type="component" value="Unassembled WGS sequence"/>
</dbReference>
<keyword evidence="2" id="KW-1185">Reference proteome</keyword>
<evidence type="ECO:0000313" key="2">
    <source>
        <dbReference type="Proteomes" id="UP000636793"/>
    </source>
</evidence>
<gene>
    <name evidence="1" type="ORF">GCM10011492_04200</name>
</gene>
<comment type="caution">
    <text evidence="1">The sequence shown here is derived from an EMBL/GenBank/DDBJ whole genome shotgun (WGS) entry which is preliminary data.</text>
</comment>
<dbReference type="AlphaFoldDB" id="A0A916WPI8"/>
<organism evidence="1 2">
    <name type="scientific">Flexivirga endophytica</name>
    <dbReference type="NCBI Taxonomy" id="1849103"/>
    <lineage>
        <taxon>Bacteria</taxon>
        <taxon>Bacillati</taxon>
        <taxon>Actinomycetota</taxon>
        <taxon>Actinomycetes</taxon>
        <taxon>Micrococcales</taxon>
        <taxon>Dermacoccaceae</taxon>
        <taxon>Flexivirga</taxon>
    </lineage>
</organism>
<proteinExistence type="predicted"/>
<protein>
    <submittedName>
        <fullName evidence="1">Uncharacterized protein</fullName>
    </submittedName>
</protein>
<reference evidence="1" key="2">
    <citation type="submission" date="2020-09" db="EMBL/GenBank/DDBJ databases">
        <authorList>
            <person name="Sun Q."/>
            <person name="Zhou Y."/>
        </authorList>
    </citation>
    <scope>NUCLEOTIDE SEQUENCE</scope>
    <source>
        <strain evidence="1">CGMCC 1.15085</strain>
    </source>
</reference>
<dbReference type="EMBL" id="BMHI01000001">
    <property type="protein sequence ID" value="GGB17536.1"/>
    <property type="molecule type" value="Genomic_DNA"/>
</dbReference>